<organism evidence="10 11">
    <name type="scientific">Acropora cervicornis</name>
    <name type="common">Staghorn coral</name>
    <dbReference type="NCBI Taxonomy" id="6130"/>
    <lineage>
        <taxon>Eukaryota</taxon>
        <taxon>Metazoa</taxon>
        <taxon>Cnidaria</taxon>
        <taxon>Anthozoa</taxon>
        <taxon>Hexacorallia</taxon>
        <taxon>Scleractinia</taxon>
        <taxon>Astrocoeniina</taxon>
        <taxon>Acroporidae</taxon>
        <taxon>Acropora</taxon>
    </lineage>
</organism>
<dbReference type="GO" id="GO:0005634">
    <property type="term" value="C:nucleus"/>
    <property type="evidence" value="ECO:0007669"/>
    <property type="project" value="UniProtKB-SubCell"/>
</dbReference>
<feature type="domain" description="Transposase Helix-turn-helix" evidence="9">
    <location>
        <begin position="120"/>
        <end position="167"/>
    </location>
</feature>
<evidence type="ECO:0000256" key="2">
    <source>
        <dbReference type="ARBA" id="ARBA00004123"/>
    </source>
</evidence>
<comment type="similarity">
    <text evidence="3">Belongs to the HARBI1 family.</text>
</comment>
<evidence type="ECO:0000256" key="5">
    <source>
        <dbReference type="ARBA" id="ARBA00022723"/>
    </source>
</evidence>
<dbReference type="InterPro" id="IPR027805">
    <property type="entry name" value="Transposase_HTH_dom"/>
</dbReference>
<evidence type="ECO:0000256" key="3">
    <source>
        <dbReference type="ARBA" id="ARBA00006958"/>
    </source>
</evidence>
<dbReference type="AlphaFoldDB" id="A0AAD9Q484"/>
<evidence type="ECO:0000256" key="6">
    <source>
        <dbReference type="ARBA" id="ARBA00022801"/>
    </source>
</evidence>
<proteinExistence type="inferred from homology"/>
<gene>
    <name evidence="10" type="ORF">P5673_024152</name>
</gene>
<keyword evidence="11" id="KW-1185">Reference proteome</keyword>
<feature type="domain" description="DDE Tnp4" evidence="8">
    <location>
        <begin position="202"/>
        <end position="269"/>
    </location>
</feature>
<evidence type="ECO:0000259" key="9">
    <source>
        <dbReference type="Pfam" id="PF13613"/>
    </source>
</evidence>
<dbReference type="GO" id="GO:0016787">
    <property type="term" value="F:hydrolase activity"/>
    <property type="evidence" value="ECO:0007669"/>
    <property type="project" value="UniProtKB-KW"/>
</dbReference>
<keyword evidence="5" id="KW-0479">Metal-binding</keyword>
<dbReference type="InterPro" id="IPR045249">
    <property type="entry name" value="HARBI1-like"/>
</dbReference>
<dbReference type="PANTHER" id="PTHR22930">
    <property type="match status" value="1"/>
</dbReference>
<reference evidence="10" key="1">
    <citation type="journal article" date="2023" name="G3 (Bethesda)">
        <title>Whole genome assembly and annotation of the endangered Caribbean coral Acropora cervicornis.</title>
        <authorList>
            <person name="Selwyn J.D."/>
            <person name="Vollmer S.V."/>
        </authorList>
    </citation>
    <scope>NUCLEOTIDE SEQUENCE</scope>
    <source>
        <strain evidence="10">K2</strain>
    </source>
</reference>
<dbReference type="Proteomes" id="UP001249851">
    <property type="component" value="Unassembled WGS sequence"/>
</dbReference>
<dbReference type="Pfam" id="PF13613">
    <property type="entry name" value="HTH_Tnp_4"/>
    <property type="match status" value="1"/>
</dbReference>
<evidence type="ECO:0000256" key="1">
    <source>
        <dbReference type="ARBA" id="ARBA00001968"/>
    </source>
</evidence>
<comment type="subcellular location">
    <subcellularLocation>
        <location evidence="2">Nucleus</location>
    </subcellularLocation>
</comment>
<protein>
    <submittedName>
        <fullName evidence="10">Protein ALP1-like</fullName>
    </submittedName>
</protein>
<evidence type="ECO:0000256" key="4">
    <source>
        <dbReference type="ARBA" id="ARBA00022722"/>
    </source>
</evidence>
<dbReference type="EMBL" id="JARQWQ010000070">
    <property type="protein sequence ID" value="KAK2554438.1"/>
    <property type="molecule type" value="Genomic_DNA"/>
</dbReference>
<dbReference type="Pfam" id="PF13359">
    <property type="entry name" value="DDE_Tnp_4"/>
    <property type="match status" value="1"/>
</dbReference>
<evidence type="ECO:0000313" key="10">
    <source>
        <dbReference type="EMBL" id="KAK2554438.1"/>
    </source>
</evidence>
<dbReference type="PANTHER" id="PTHR22930:SF269">
    <property type="entry name" value="NUCLEASE HARBI1-LIKE PROTEIN"/>
    <property type="match status" value="1"/>
</dbReference>
<keyword evidence="4" id="KW-0540">Nuclease</keyword>
<keyword evidence="7" id="KW-0539">Nucleus</keyword>
<comment type="caution">
    <text evidence="10">The sequence shown here is derived from an EMBL/GenBank/DDBJ whole genome shotgun (WGS) entry which is preliminary data.</text>
</comment>
<evidence type="ECO:0000313" key="11">
    <source>
        <dbReference type="Proteomes" id="UP001249851"/>
    </source>
</evidence>
<sequence>MASMMFVQNLLSTTRKRKAKCDMEYLRTRNKGSKAQSILFEEEKAVQNITAAIVCTSIKKRKRKGPVEQRDFPWWKHGYQNWTNEQFKGRLRVNRDSFDFILSATEDLITKEVTKFKKPVSPDRQLGLTLYRLAHGCSYSTVGDLFGVASSTACQIFNEVIRVIVQAFYDEYVALPTTEDGWKAELNAFLEEWGFPCVGAWDGFHIYISSYLKNFFNFKKRYSVTNMGLIATNKRFLWAGVGAPGSVHDSTLLQSAPIFHQIESGHVLPHNVLCGLIRVSHVGNSGWRDLI</sequence>
<dbReference type="GO" id="GO:0046872">
    <property type="term" value="F:metal ion binding"/>
    <property type="evidence" value="ECO:0007669"/>
    <property type="project" value="UniProtKB-KW"/>
</dbReference>
<name>A0AAD9Q484_ACRCE</name>
<accession>A0AAD9Q484</accession>
<comment type="cofactor">
    <cofactor evidence="1">
        <name>a divalent metal cation</name>
        <dbReference type="ChEBI" id="CHEBI:60240"/>
    </cofactor>
</comment>
<dbReference type="InterPro" id="IPR027806">
    <property type="entry name" value="HARBI1_dom"/>
</dbReference>
<keyword evidence="6" id="KW-0378">Hydrolase</keyword>
<dbReference type="GO" id="GO:0004518">
    <property type="term" value="F:nuclease activity"/>
    <property type="evidence" value="ECO:0007669"/>
    <property type="project" value="UniProtKB-KW"/>
</dbReference>
<reference evidence="10" key="2">
    <citation type="journal article" date="2023" name="Science">
        <title>Genomic signatures of disease resistance in endangered staghorn corals.</title>
        <authorList>
            <person name="Vollmer S.V."/>
            <person name="Selwyn J.D."/>
            <person name="Despard B.A."/>
            <person name="Roesel C.L."/>
        </authorList>
    </citation>
    <scope>NUCLEOTIDE SEQUENCE</scope>
    <source>
        <strain evidence="10">K2</strain>
    </source>
</reference>
<evidence type="ECO:0000259" key="8">
    <source>
        <dbReference type="Pfam" id="PF13359"/>
    </source>
</evidence>
<evidence type="ECO:0000256" key="7">
    <source>
        <dbReference type="ARBA" id="ARBA00023242"/>
    </source>
</evidence>